<dbReference type="Proteomes" id="UP001221686">
    <property type="component" value="Unassembled WGS sequence"/>
</dbReference>
<dbReference type="EMBL" id="JAQNDL010000001">
    <property type="protein sequence ID" value="MDC0716874.1"/>
    <property type="molecule type" value="Genomic_DNA"/>
</dbReference>
<organism evidence="1 2">
    <name type="scientific">Nannocystis bainbridge</name>
    <dbReference type="NCBI Taxonomy" id="2995303"/>
    <lineage>
        <taxon>Bacteria</taxon>
        <taxon>Pseudomonadati</taxon>
        <taxon>Myxococcota</taxon>
        <taxon>Polyangia</taxon>
        <taxon>Nannocystales</taxon>
        <taxon>Nannocystaceae</taxon>
        <taxon>Nannocystis</taxon>
    </lineage>
</organism>
<evidence type="ECO:0008006" key="3">
    <source>
        <dbReference type="Google" id="ProtNLM"/>
    </source>
</evidence>
<keyword evidence="2" id="KW-1185">Reference proteome</keyword>
<dbReference type="RefSeq" id="WP_272085362.1">
    <property type="nucleotide sequence ID" value="NZ_JAQNDL010000001.1"/>
</dbReference>
<proteinExistence type="predicted"/>
<dbReference type="InterPro" id="IPR013406">
    <property type="entry name" value="CHP02574_addiction_mod"/>
</dbReference>
<gene>
    <name evidence="1" type="ORF">POL25_08230</name>
</gene>
<accession>A0ABT5DUZ4</accession>
<comment type="caution">
    <text evidence="1">The sequence shown here is derived from an EMBL/GenBank/DDBJ whole genome shotgun (WGS) entry which is preliminary data.</text>
</comment>
<name>A0ABT5DUZ4_9BACT</name>
<sequence length="63" mass="7000">MTDERIHLPAPSAPPAIAHEDAWLAEIERRRRAVESGLEATVDHEEALAFIFASPRARPSPSR</sequence>
<reference evidence="1 2" key="1">
    <citation type="submission" date="2022-11" db="EMBL/GenBank/DDBJ databases">
        <title>Minimal conservation of predation-associated metabolite biosynthetic gene clusters underscores biosynthetic potential of Myxococcota including descriptions for ten novel species: Archangium lansinium sp. nov., Myxococcus landrumus sp. nov., Nannocystis bai.</title>
        <authorList>
            <person name="Ahearne A."/>
            <person name="Stevens C."/>
            <person name="Dowd S."/>
        </authorList>
    </citation>
    <scope>NUCLEOTIDE SEQUENCE [LARGE SCALE GENOMIC DNA]</scope>
    <source>
        <strain evidence="1 2">BB15-2</strain>
    </source>
</reference>
<evidence type="ECO:0000313" key="2">
    <source>
        <dbReference type="Proteomes" id="UP001221686"/>
    </source>
</evidence>
<dbReference type="Pfam" id="PF09720">
    <property type="entry name" value="Unstab_antitox"/>
    <property type="match status" value="1"/>
</dbReference>
<evidence type="ECO:0000313" key="1">
    <source>
        <dbReference type="EMBL" id="MDC0716874.1"/>
    </source>
</evidence>
<protein>
    <recommendedName>
        <fullName evidence="3">Addiction module component</fullName>
    </recommendedName>
</protein>